<feature type="compositionally biased region" description="Low complexity" evidence="1">
    <location>
        <begin position="368"/>
        <end position="379"/>
    </location>
</feature>
<reference evidence="2" key="1">
    <citation type="submission" date="2014-09" db="EMBL/GenBank/DDBJ databases">
        <title>Genome sequence of the luminous mushroom Mycena chlorophos for searching fungal bioluminescence genes.</title>
        <authorList>
            <person name="Tanaka Y."/>
            <person name="Kasuga D."/>
            <person name="Oba Y."/>
            <person name="Hase S."/>
            <person name="Sato K."/>
            <person name="Oba Y."/>
            <person name="Sakakibara Y."/>
        </authorList>
    </citation>
    <scope>NUCLEOTIDE SEQUENCE</scope>
</reference>
<accession>A0ABQ0KXK0</accession>
<evidence type="ECO:0000313" key="2">
    <source>
        <dbReference type="EMBL" id="GAT42879.1"/>
    </source>
</evidence>
<dbReference type="Proteomes" id="UP000815677">
    <property type="component" value="Unassembled WGS sequence"/>
</dbReference>
<dbReference type="EMBL" id="DF838371">
    <property type="protein sequence ID" value="GAT42879.1"/>
    <property type="molecule type" value="Genomic_DNA"/>
</dbReference>
<feature type="region of interest" description="Disordered" evidence="1">
    <location>
        <begin position="368"/>
        <end position="412"/>
    </location>
</feature>
<name>A0ABQ0KXK0_MYCCL</name>
<feature type="region of interest" description="Disordered" evidence="1">
    <location>
        <begin position="92"/>
        <end position="115"/>
    </location>
</feature>
<feature type="compositionally biased region" description="Polar residues" evidence="1">
    <location>
        <begin position="97"/>
        <end position="110"/>
    </location>
</feature>
<feature type="region of interest" description="Disordered" evidence="1">
    <location>
        <begin position="436"/>
        <end position="464"/>
    </location>
</feature>
<proteinExistence type="predicted"/>
<sequence>MGLSNRHLEATARYLSRTGSWSAGDIARGFNKPTAFVERALADSVDEKSDEAFIKFPLIMRVNNQRTSKTGHFKPMPTGLSSLGERDTANKLRDDVQCSSSGTAEPQSRSAEAPVGDELAQFLQKCGLAHLDIDLRGIGVNYERLEWLAGKSEKYQNDVVEKMRAEIGRMTEFDAVVLKAETLSPQTLTAAGPQRELWKAYDLDVPTFSPETGSDLLKLRTSMTQKLRKDNPRAHSLVAKSFPQLEWTHWPNRGCEELGRLQVMTVAHRAKLDAELYNHEPEQPLHLRQVSRLLVVTILGFASPWQAAEYGCRTDPPQRSKLCQTQATANVSVVVDEAIYKLKKNWSPLILLHLEAEAANFVPIPSLSSRTRSCSPSLSKRSAPSRVPRTSCNERTRRSSSRRTIRTNAGTVTRPYNAHIRKMCRQRATVRAWHTYSPKTSTSQARATSALTRPDRQGRTWPSTSTAVPLSCIAKSGNSPILKAPQASRTTTANAFAVDRLALQNRVGWETQVVAFGVNQASLFIDSSSRALLRPTD</sequence>
<feature type="compositionally biased region" description="Polar residues" evidence="1">
    <location>
        <begin position="437"/>
        <end position="451"/>
    </location>
</feature>
<evidence type="ECO:0000256" key="1">
    <source>
        <dbReference type="SAM" id="MobiDB-lite"/>
    </source>
</evidence>
<protein>
    <submittedName>
        <fullName evidence="2">Uncharacterized protein</fullName>
    </submittedName>
</protein>
<organism evidence="2 3">
    <name type="scientific">Mycena chlorophos</name>
    <name type="common">Agaric fungus</name>
    <name type="synonym">Agaricus chlorophos</name>
    <dbReference type="NCBI Taxonomy" id="658473"/>
    <lineage>
        <taxon>Eukaryota</taxon>
        <taxon>Fungi</taxon>
        <taxon>Dikarya</taxon>
        <taxon>Basidiomycota</taxon>
        <taxon>Agaricomycotina</taxon>
        <taxon>Agaricomycetes</taxon>
        <taxon>Agaricomycetidae</taxon>
        <taxon>Agaricales</taxon>
        <taxon>Marasmiineae</taxon>
        <taxon>Mycenaceae</taxon>
        <taxon>Mycena</taxon>
    </lineage>
</organism>
<keyword evidence="3" id="KW-1185">Reference proteome</keyword>
<gene>
    <name evidence="2" type="ORF">MCHLO_00576</name>
</gene>
<evidence type="ECO:0000313" key="3">
    <source>
        <dbReference type="Proteomes" id="UP000815677"/>
    </source>
</evidence>